<dbReference type="InterPro" id="IPR054202">
    <property type="entry name" value="DUF6907"/>
</dbReference>
<sequence>MAHTTDITPTVDGQPREHSEPETFTVNLDQLNAALPSAVDEAMRTALPEQYTPELAAEFAETMVALLREQREQRPLTAAERGAEWVARWGCPGWCVTEHGQPLALESHSTAPVETTLRAEEIDCSGYSKNSERLPWMTAQVVLNGDEGEGFGRETRVWLGYGVHLAEISPAEARRALDAMRAFVTQLSAVVDFADQVAADDHPGTREAGGPTARPA</sequence>
<dbReference type="AlphaFoldDB" id="A0AAU1I301"/>
<accession>A0AAU1I301</accession>
<organism evidence="2">
    <name type="scientific">Streptomyces sp. NBC_00180</name>
    <dbReference type="NCBI Taxonomy" id="2903632"/>
    <lineage>
        <taxon>Bacteria</taxon>
        <taxon>Bacillati</taxon>
        <taxon>Actinomycetota</taxon>
        <taxon>Actinomycetes</taxon>
        <taxon>Kitasatosporales</taxon>
        <taxon>Streptomycetaceae</taxon>
        <taxon>Streptomyces</taxon>
    </lineage>
</organism>
<dbReference type="Pfam" id="PF21848">
    <property type="entry name" value="DUF6907"/>
    <property type="match status" value="1"/>
</dbReference>
<reference evidence="2" key="1">
    <citation type="submission" date="2022-10" db="EMBL/GenBank/DDBJ databases">
        <title>The complete genomes of actinobacterial strains from the NBC collection.</title>
        <authorList>
            <person name="Joergensen T.S."/>
            <person name="Alvarez Arevalo M."/>
            <person name="Sterndorff E.B."/>
            <person name="Faurdal D."/>
            <person name="Vuksanovic O."/>
            <person name="Mourched A.-S."/>
            <person name="Charusanti P."/>
            <person name="Shaw S."/>
            <person name="Blin K."/>
            <person name="Weber T."/>
        </authorList>
    </citation>
    <scope>NUCLEOTIDE SEQUENCE</scope>
    <source>
        <strain evidence="2">NBC 00180</strain>
    </source>
</reference>
<evidence type="ECO:0000313" key="2">
    <source>
        <dbReference type="EMBL" id="WTP88752.1"/>
    </source>
</evidence>
<evidence type="ECO:0000256" key="1">
    <source>
        <dbReference type="SAM" id="MobiDB-lite"/>
    </source>
</evidence>
<gene>
    <name evidence="2" type="ORF">OG477_26890</name>
</gene>
<name>A0AAU1I301_9ACTN</name>
<dbReference type="EMBL" id="CP108140">
    <property type="protein sequence ID" value="WTP88752.1"/>
    <property type="molecule type" value="Genomic_DNA"/>
</dbReference>
<proteinExistence type="predicted"/>
<protein>
    <submittedName>
        <fullName evidence="2">Uncharacterized protein</fullName>
    </submittedName>
</protein>
<feature type="region of interest" description="Disordered" evidence="1">
    <location>
        <begin position="1"/>
        <end position="21"/>
    </location>
</feature>